<evidence type="ECO:0000313" key="2">
    <source>
        <dbReference type="EMBL" id="KAF8418251.1"/>
    </source>
</evidence>
<feature type="compositionally biased region" description="Basic and acidic residues" evidence="1">
    <location>
        <begin position="21"/>
        <end position="32"/>
    </location>
</feature>
<gene>
    <name evidence="2" type="ORF">L210DRAFT_3636102</name>
</gene>
<sequence>MGAAAWENVGGRRKLQSNLGRRGDEPFKAGDVRPDMRYITPLSQMENALVPPLPRCSFSVGARQESESLALFDIDSHERPLKITEKHVKFQSALTPVRCVSSFLDDADSNLVGTIVRVVDRGPGYGTAAKSDATSHKKQASYQPSFRFRSSPTCVKLTIVWIQWLQEENVREIE</sequence>
<organism evidence="2 3">
    <name type="scientific">Boletus edulis BED1</name>
    <dbReference type="NCBI Taxonomy" id="1328754"/>
    <lineage>
        <taxon>Eukaryota</taxon>
        <taxon>Fungi</taxon>
        <taxon>Dikarya</taxon>
        <taxon>Basidiomycota</taxon>
        <taxon>Agaricomycotina</taxon>
        <taxon>Agaricomycetes</taxon>
        <taxon>Agaricomycetidae</taxon>
        <taxon>Boletales</taxon>
        <taxon>Boletineae</taxon>
        <taxon>Boletaceae</taxon>
        <taxon>Boletoideae</taxon>
        <taxon>Boletus</taxon>
    </lineage>
</organism>
<keyword evidence="3" id="KW-1185">Reference proteome</keyword>
<comment type="caution">
    <text evidence="2">The sequence shown here is derived from an EMBL/GenBank/DDBJ whole genome shotgun (WGS) entry which is preliminary data.</text>
</comment>
<dbReference type="Proteomes" id="UP001194468">
    <property type="component" value="Unassembled WGS sequence"/>
</dbReference>
<accession>A0AAD4BCR3</accession>
<reference evidence="2" key="2">
    <citation type="journal article" date="2020" name="Nat. Commun.">
        <title>Large-scale genome sequencing of mycorrhizal fungi provides insights into the early evolution of symbiotic traits.</title>
        <authorList>
            <person name="Miyauchi S."/>
            <person name="Kiss E."/>
            <person name="Kuo A."/>
            <person name="Drula E."/>
            <person name="Kohler A."/>
            <person name="Sanchez-Garcia M."/>
            <person name="Morin E."/>
            <person name="Andreopoulos B."/>
            <person name="Barry K.W."/>
            <person name="Bonito G."/>
            <person name="Buee M."/>
            <person name="Carver A."/>
            <person name="Chen C."/>
            <person name="Cichocki N."/>
            <person name="Clum A."/>
            <person name="Culley D."/>
            <person name="Crous P.W."/>
            <person name="Fauchery L."/>
            <person name="Girlanda M."/>
            <person name="Hayes R.D."/>
            <person name="Keri Z."/>
            <person name="LaButti K."/>
            <person name="Lipzen A."/>
            <person name="Lombard V."/>
            <person name="Magnuson J."/>
            <person name="Maillard F."/>
            <person name="Murat C."/>
            <person name="Nolan M."/>
            <person name="Ohm R.A."/>
            <person name="Pangilinan J."/>
            <person name="Pereira M.F."/>
            <person name="Perotto S."/>
            <person name="Peter M."/>
            <person name="Pfister S."/>
            <person name="Riley R."/>
            <person name="Sitrit Y."/>
            <person name="Stielow J.B."/>
            <person name="Szollosi G."/>
            <person name="Zifcakova L."/>
            <person name="Stursova M."/>
            <person name="Spatafora J.W."/>
            <person name="Tedersoo L."/>
            <person name="Vaario L.M."/>
            <person name="Yamada A."/>
            <person name="Yan M."/>
            <person name="Wang P."/>
            <person name="Xu J."/>
            <person name="Bruns T."/>
            <person name="Baldrian P."/>
            <person name="Vilgalys R."/>
            <person name="Dunand C."/>
            <person name="Henrissat B."/>
            <person name="Grigoriev I.V."/>
            <person name="Hibbett D."/>
            <person name="Nagy L.G."/>
            <person name="Martin F.M."/>
        </authorList>
    </citation>
    <scope>NUCLEOTIDE SEQUENCE</scope>
    <source>
        <strain evidence="2">BED1</strain>
    </source>
</reference>
<feature type="region of interest" description="Disordered" evidence="1">
    <location>
        <begin position="1"/>
        <end position="32"/>
    </location>
</feature>
<dbReference type="EMBL" id="WHUW01000203">
    <property type="protein sequence ID" value="KAF8418251.1"/>
    <property type="molecule type" value="Genomic_DNA"/>
</dbReference>
<proteinExistence type="predicted"/>
<evidence type="ECO:0000313" key="3">
    <source>
        <dbReference type="Proteomes" id="UP001194468"/>
    </source>
</evidence>
<evidence type="ECO:0000256" key="1">
    <source>
        <dbReference type="SAM" id="MobiDB-lite"/>
    </source>
</evidence>
<dbReference type="AlphaFoldDB" id="A0AAD4BCR3"/>
<reference evidence="2" key="1">
    <citation type="submission" date="2019-10" db="EMBL/GenBank/DDBJ databases">
        <authorList>
            <consortium name="DOE Joint Genome Institute"/>
            <person name="Kuo A."/>
            <person name="Miyauchi S."/>
            <person name="Kiss E."/>
            <person name="Drula E."/>
            <person name="Kohler A."/>
            <person name="Sanchez-Garcia M."/>
            <person name="Andreopoulos B."/>
            <person name="Barry K.W."/>
            <person name="Bonito G."/>
            <person name="Buee M."/>
            <person name="Carver A."/>
            <person name="Chen C."/>
            <person name="Cichocki N."/>
            <person name="Clum A."/>
            <person name="Culley D."/>
            <person name="Crous P.W."/>
            <person name="Fauchery L."/>
            <person name="Girlanda M."/>
            <person name="Hayes R."/>
            <person name="Keri Z."/>
            <person name="LaButti K."/>
            <person name="Lipzen A."/>
            <person name="Lombard V."/>
            <person name="Magnuson J."/>
            <person name="Maillard F."/>
            <person name="Morin E."/>
            <person name="Murat C."/>
            <person name="Nolan M."/>
            <person name="Ohm R."/>
            <person name="Pangilinan J."/>
            <person name="Pereira M."/>
            <person name="Perotto S."/>
            <person name="Peter M."/>
            <person name="Riley R."/>
            <person name="Sitrit Y."/>
            <person name="Stielow B."/>
            <person name="Szollosi G."/>
            <person name="Zifcakova L."/>
            <person name="Stursova M."/>
            <person name="Spatafora J.W."/>
            <person name="Tedersoo L."/>
            <person name="Vaario L.-M."/>
            <person name="Yamada A."/>
            <person name="Yan M."/>
            <person name="Wang P."/>
            <person name="Xu J."/>
            <person name="Bruns T."/>
            <person name="Baldrian P."/>
            <person name="Vilgalys R."/>
            <person name="Henrissat B."/>
            <person name="Grigoriev I.V."/>
            <person name="Hibbett D."/>
            <person name="Nagy L.G."/>
            <person name="Martin F.M."/>
        </authorList>
    </citation>
    <scope>NUCLEOTIDE SEQUENCE</scope>
    <source>
        <strain evidence="2">BED1</strain>
    </source>
</reference>
<name>A0AAD4BCR3_BOLED</name>
<protein>
    <submittedName>
        <fullName evidence="2">Uncharacterized protein</fullName>
    </submittedName>
</protein>